<keyword evidence="2" id="KW-1185">Reference proteome</keyword>
<evidence type="ECO:0000313" key="2">
    <source>
        <dbReference type="Proteomes" id="UP000283523"/>
    </source>
</evidence>
<reference evidence="1 2" key="1">
    <citation type="submission" date="2018-08" db="EMBL/GenBank/DDBJ databases">
        <title>Fibrisoma montanum sp. nov., isolated from Danxia mountain soil.</title>
        <authorList>
            <person name="Huang Y."/>
        </authorList>
    </citation>
    <scope>NUCLEOTIDE SEQUENCE [LARGE SCALE GENOMIC DNA]</scope>
    <source>
        <strain evidence="1 2">HYT19</strain>
    </source>
</reference>
<dbReference type="EMBL" id="QXED01000002">
    <property type="protein sequence ID" value="RIV25412.1"/>
    <property type="molecule type" value="Genomic_DNA"/>
</dbReference>
<gene>
    <name evidence="1" type="ORF">DYU11_08930</name>
</gene>
<dbReference type="Proteomes" id="UP000283523">
    <property type="component" value="Unassembled WGS sequence"/>
</dbReference>
<organism evidence="1 2">
    <name type="scientific">Fibrisoma montanum</name>
    <dbReference type="NCBI Taxonomy" id="2305895"/>
    <lineage>
        <taxon>Bacteria</taxon>
        <taxon>Pseudomonadati</taxon>
        <taxon>Bacteroidota</taxon>
        <taxon>Cytophagia</taxon>
        <taxon>Cytophagales</taxon>
        <taxon>Spirosomataceae</taxon>
        <taxon>Fibrisoma</taxon>
    </lineage>
</organism>
<comment type="caution">
    <text evidence="1">The sequence shown here is derived from an EMBL/GenBank/DDBJ whole genome shotgun (WGS) entry which is preliminary data.</text>
</comment>
<accession>A0A418MF34</accession>
<proteinExistence type="predicted"/>
<sequence length="71" mass="8573">MEINDELEIRLFHTIEQVRRMNEAIRRHQQADEPNAFMIEQFQEVKTRLTKELQDLMSRATEMQWQVAAAQ</sequence>
<evidence type="ECO:0000313" key="1">
    <source>
        <dbReference type="EMBL" id="RIV25412.1"/>
    </source>
</evidence>
<dbReference type="AlphaFoldDB" id="A0A418MF34"/>
<name>A0A418MF34_9BACT</name>
<protein>
    <submittedName>
        <fullName evidence="1">Uncharacterized protein</fullName>
    </submittedName>
</protein>
<dbReference type="RefSeq" id="WP_119667295.1">
    <property type="nucleotide sequence ID" value="NZ_QXED01000002.1"/>
</dbReference>
<dbReference type="OrthoDB" id="965279at2"/>